<dbReference type="PROSITE" id="PS51883">
    <property type="entry name" value="OBG"/>
    <property type="match status" value="1"/>
</dbReference>
<keyword evidence="5 9" id="KW-0547">Nucleotide-binding</keyword>
<evidence type="ECO:0000256" key="3">
    <source>
        <dbReference type="ARBA" id="ARBA00022490"/>
    </source>
</evidence>
<feature type="binding site" evidence="9">
    <location>
        <position position="172"/>
    </location>
    <ligand>
        <name>Mg(2+)</name>
        <dbReference type="ChEBI" id="CHEBI:18420"/>
    </ligand>
</feature>
<keyword evidence="6 9" id="KW-0378">Hydrolase</keyword>
<dbReference type="PROSITE" id="PS51710">
    <property type="entry name" value="G_OBG"/>
    <property type="match status" value="1"/>
</dbReference>
<dbReference type="Pfam" id="PF01926">
    <property type="entry name" value="MMR_HSR1"/>
    <property type="match status" value="1"/>
</dbReference>
<dbReference type="InterPro" id="IPR014100">
    <property type="entry name" value="GTP-bd_Obg/CgtA"/>
</dbReference>
<feature type="domain" description="OBG-type G" evidence="11">
    <location>
        <begin position="159"/>
        <end position="329"/>
    </location>
</feature>
<evidence type="ECO:0000256" key="8">
    <source>
        <dbReference type="ARBA" id="ARBA00023134"/>
    </source>
</evidence>
<dbReference type="NCBIfam" id="NF008956">
    <property type="entry name" value="PRK12299.1"/>
    <property type="match status" value="1"/>
</dbReference>
<evidence type="ECO:0000259" key="13">
    <source>
        <dbReference type="PROSITE" id="PS51883"/>
    </source>
</evidence>
<name>A0ABV8GVG2_9BACI</name>
<feature type="region of interest" description="Disordered" evidence="10">
    <location>
        <begin position="118"/>
        <end position="145"/>
    </location>
</feature>
<keyword evidence="4 9" id="KW-0479">Metal-binding</keyword>
<dbReference type="InterPro" id="IPR006073">
    <property type="entry name" value="GTP-bd"/>
</dbReference>
<keyword evidence="7 9" id="KW-0460">Magnesium</keyword>
<comment type="function">
    <text evidence="9">An essential GTPase which binds GTP, GDP and possibly (p)ppGpp with moderate affinity, with high nucleotide exchange rates and a fairly low GTP hydrolysis rate. Plays a role in control of the cell cycle, stress response, ribosome biogenesis and in those bacteria that undergo differentiation, in morphogenesis control.</text>
</comment>
<dbReference type="EMBL" id="JBHSAO010000001">
    <property type="protein sequence ID" value="MFC4022652.1"/>
    <property type="molecule type" value="Genomic_DNA"/>
</dbReference>
<dbReference type="Pfam" id="PF01018">
    <property type="entry name" value="GTP1_OBG"/>
    <property type="match status" value="1"/>
</dbReference>
<dbReference type="NCBIfam" id="TIGR03595">
    <property type="entry name" value="Obg_CgtA_exten"/>
    <property type="match status" value="1"/>
</dbReference>
<dbReference type="InterPro" id="IPR045086">
    <property type="entry name" value="OBG_GTPase"/>
</dbReference>
<comment type="cofactor">
    <cofactor evidence="1 9">
        <name>Mg(2+)</name>
        <dbReference type="ChEBI" id="CHEBI:18420"/>
    </cofactor>
</comment>
<feature type="domain" description="Obg" evidence="13">
    <location>
        <begin position="1"/>
        <end position="158"/>
    </location>
</feature>
<dbReference type="PANTHER" id="PTHR11702">
    <property type="entry name" value="DEVELOPMENTALLY REGULATED GTP-BINDING PROTEIN-RELATED"/>
    <property type="match status" value="1"/>
</dbReference>
<comment type="caution">
    <text evidence="14">The sequence shown here is derived from an EMBL/GenBank/DDBJ whole genome shotgun (WGS) entry which is preliminary data.</text>
</comment>
<feature type="binding site" evidence="9">
    <location>
        <begin position="212"/>
        <end position="215"/>
    </location>
    <ligand>
        <name>GTP</name>
        <dbReference type="ChEBI" id="CHEBI:37565"/>
    </ligand>
</feature>
<comment type="subunit">
    <text evidence="9">Monomer.</text>
</comment>
<dbReference type="InterPro" id="IPR036726">
    <property type="entry name" value="GTP1_OBG_dom_sf"/>
</dbReference>
<feature type="binding site" evidence="9">
    <location>
        <begin position="310"/>
        <end position="312"/>
    </location>
    <ligand>
        <name>GTP</name>
        <dbReference type="ChEBI" id="CHEBI:37565"/>
    </ligand>
</feature>
<reference evidence="15" key="1">
    <citation type="journal article" date="2019" name="Int. J. Syst. Evol. Microbiol.">
        <title>The Global Catalogue of Microorganisms (GCM) 10K type strain sequencing project: providing services to taxonomists for standard genome sequencing and annotation.</title>
        <authorList>
            <consortium name="The Broad Institute Genomics Platform"/>
            <consortium name="The Broad Institute Genome Sequencing Center for Infectious Disease"/>
            <person name="Wu L."/>
            <person name="Ma J."/>
        </authorList>
    </citation>
    <scope>NUCLEOTIDE SEQUENCE [LARGE SCALE GENOMIC DNA]</scope>
    <source>
        <strain evidence="15">IBRC-M 10703</strain>
    </source>
</reference>
<feature type="binding site" evidence="9">
    <location>
        <begin position="190"/>
        <end position="194"/>
    </location>
    <ligand>
        <name>GTP</name>
        <dbReference type="ChEBI" id="CHEBI:37565"/>
    </ligand>
</feature>
<evidence type="ECO:0000256" key="10">
    <source>
        <dbReference type="SAM" id="MobiDB-lite"/>
    </source>
</evidence>
<dbReference type="InterPro" id="IPR006169">
    <property type="entry name" value="GTP1_OBG_dom"/>
</dbReference>
<dbReference type="NCBIfam" id="NF008954">
    <property type="entry name" value="PRK12296.1"/>
    <property type="match status" value="1"/>
</dbReference>
<dbReference type="InterPro" id="IPR027417">
    <property type="entry name" value="P-loop_NTPase"/>
</dbReference>
<dbReference type="Proteomes" id="UP001595772">
    <property type="component" value="Unassembled WGS sequence"/>
</dbReference>
<dbReference type="SUPFAM" id="SSF82051">
    <property type="entry name" value="Obg GTP-binding protein N-terminal domain"/>
    <property type="match status" value="1"/>
</dbReference>
<feature type="binding site" evidence="9">
    <location>
        <begin position="282"/>
        <end position="285"/>
    </location>
    <ligand>
        <name>GTP</name>
        <dbReference type="ChEBI" id="CHEBI:37565"/>
    </ligand>
</feature>
<evidence type="ECO:0000256" key="1">
    <source>
        <dbReference type="ARBA" id="ARBA00001946"/>
    </source>
</evidence>
<dbReference type="CDD" id="cd01898">
    <property type="entry name" value="Obg"/>
    <property type="match status" value="1"/>
</dbReference>
<dbReference type="NCBIfam" id="TIGR02729">
    <property type="entry name" value="Obg_CgtA"/>
    <property type="match status" value="1"/>
</dbReference>
<dbReference type="PROSITE" id="PS51881">
    <property type="entry name" value="OCT"/>
    <property type="match status" value="1"/>
</dbReference>
<dbReference type="SUPFAM" id="SSF102741">
    <property type="entry name" value="Obg GTP-binding protein C-terminal domain"/>
    <property type="match status" value="1"/>
</dbReference>
<dbReference type="InterPro" id="IPR006074">
    <property type="entry name" value="GTP1-OBG_CS"/>
</dbReference>
<feature type="binding site" evidence="9">
    <location>
        <begin position="165"/>
        <end position="172"/>
    </location>
    <ligand>
        <name>GTP</name>
        <dbReference type="ChEBI" id="CHEBI:37565"/>
    </ligand>
</feature>
<evidence type="ECO:0000256" key="5">
    <source>
        <dbReference type="ARBA" id="ARBA00022741"/>
    </source>
</evidence>
<evidence type="ECO:0000256" key="6">
    <source>
        <dbReference type="ARBA" id="ARBA00022801"/>
    </source>
</evidence>
<evidence type="ECO:0000313" key="15">
    <source>
        <dbReference type="Proteomes" id="UP001595772"/>
    </source>
</evidence>
<feature type="domain" description="OCT" evidence="12">
    <location>
        <begin position="348"/>
        <end position="426"/>
    </location>
</feature>
<dbReference type="NCBIfam" id="NF008955">
    <property type="entry name" value="PRK12297.1"/>
    <property type="match status" value="1"/>
</dbReference>
<keyword evidence="15" id="KW-1185">Reference proteome</keyword>
<dbReference type="InterPro" id="IPR015349">
    <property type="entry name" value="OCT_dom"/>
</dbReference>
<feature type="binding site" evidence="9">
    <location>
        <position position="192"/>
    </location>
    <ligand>
        <name>Mg(2+)</name>
        <dbReference type="ChEBI" id="CHEBI:18420"/>
    </ligand>
</feature>
<evidence type="ECO:0000256" key="4">
    <source>
        <dbReference type="ARBA" id="ARBA00022723"/>
    </source>
</evidence>
<evidence type="ECO:0000256" key="2">
    <source>
        <dbReference type="ARBA" id="ARBA00007699"/>
    </source>
</evidence>
<proteinExistence type="inferred from homology"/>
<protein>
    <recommendedName>
        <fullName evidence="9">GTPase Obg</fullName>
        <ecNumber evidence="9">3.6.5.-</ecNumber>
    </recommendedName>
    <alternativeName>
        <fullName evidence="9">GTP-binding protein Obg</fullName>
    </alternativeName>
</protein>
<dbReference type="PANTHER" id="PTHR11702:SF31">
    <property type="entry name" value="MITOCHONDRIAL RIBOSOME-ASSOCIATED GTPASE 2"/>
    <property type="match status" value="1"/>
</dbReference>
<dbReference type="InterPro" id="IPR036346">
    <property type="entry name" value="GTP-bd_prot_GTP1/OBG_C_sf"/>
</dbReference>
<comment type="similarity">
    <text evidence="2 9">Belongs to the TRAFAC class OBG-HflX-like GTPase superfamily. OBG GTPase family.</text>
</comment>
<evidence type="ECO:0000256" key="7">
    <source>
        <dbReference type="ARBA" id="ARBA00022842"/>
    </source>
</evidence>
<dbReference type="Gene3D" id="3.30.300.350">
    <property type="entry name" value="GTP-binding protein OBG, C-terminal domain"/>
    <property type="match status" value="1"/>
</dbReference>
<evidence type="ECO:0000259" key="11">
    <source>
        <dbReference type="PROSITE" id="PS51710"/>
    </source>
</evidence>
<accession>A0ABV8GVG2</accession>
<evidence type="ECO:0000256" key="9">
    <source>
        <dbReference type="HAMAP-Rule" id="MF_01454"/>
    </source>
</evidence>
<dbReference type="PROSITE" id="PS00905">
    <property type="entry name" value="GTP1_OBG"/>
    <property type="match status" value="1"/>
</dbReference>
<evidence type="ECO:0000259" key="12">
    <source>
        <dbReference type="PROSITE" id="PS51881"/>
    </source>
</evidence>
<keyword evidence="8 9" id="KW-0342">GTP-binding</keyword>
<dbReference type="PRINTS" id="PR00326">
    <property type="entry name" value="GTP1OBG"/>
</dbReference>
<dbReference type="RefSeq" id="WP_379495154.1">
    <property type="nucleotide sequence ID" value="NZ_JBHSAO010000001.1"/>
</dbReference>
<comment type="subcellular location">
    <subcellularLocation>
        <location evidence="9">Cytoplasm</location>
    </subcellularLocation>
</comment>
<dbReference type="Pfam" id="PF09269">
    <property type="entry name" value="DUF1967"/>
    <property type="match status" value="1"/>
</dbReference>
<dbReference type="EC" id="3.6.5.-" evidence="9"/>
<dbReference type="InterPro" id="IPR031167">
    <property type="entry name" value="G_OBG"/>
</dbReference>
<keyword evidence="3 9" id="KW-0963">Cytoplasm</keyword>
<evidence type="ECO:0000313" key="14">
    <source>
        <dbReference type="EMBL" id="MFC4022652.1"/>
    </source>
</evidence>
<dbReference type="SUPFAM" id="SSF52540">
    <property type="entry name" value="P-loop containing nucleoside triphosphate hydrolases"/>
    <property type="match status" value="1"/>
</dbReference>
<dbReference type="Gene3D" id="3.40.50.300">
    <property type="entry name" value="P-loop containing nucleotide triphosphate hydrolases"/>
    <property type="match status" value="1"/>
</dbReference>
<dbReference type="HAMAP" id="MF_01454">
    <property type="entry name" value="GTPase_Obg"/>
    <property type="match status" value="1"/>
</dbReference>
<gene>
    <name evidence="14" type="primary">obgE</name>
    <name evidence="9" type="synonym">obg</name>
    <name evidence="14" type="ORF">ACFOUV_02320</name>
</gene>
<organism evidence="14 15">
    <name type="scientific">Oceanobacillus longus</name>
    <dbReference type="NCBI Taxonomy" id="930120"/>
    <lineage>
        <taxon>Bacteria</taxon>
        <taxon>Bacillati</taxon>
        <taxon>Bacillota</taxon>
        <taxon>Bacilli</taxon>
        <taxon>Bacillales</taxon>
        <taxon>Bacillaceae</taxon>
        <taxon>Oceanobacillus</taxon>
    </lineage>
</organism>
<dbReference type="Gene3D" id="2.70.210.12">
    <property type="entry name" value="GTP1/OBG domain"/>
    <property type="match status" value="1"/>
</dbReference>
<sequence length="426" mass="47150">MFVDQVSVYVKAGDGGNGLVAYRREKYVPMGGPAGGDGGNGADVVFKVDEGLNTLMDFRYNRHFKGKRGENGMSKTQHGKNAAPLVVDVPPGTTVFDEDTGEVIADLLVHEQQAVISKGGRGGRGNTRFATPNNPAPDMAENGEPGQERNIKVELKLIADVGLVGFPSVGKSTFISVVSAAKPKIADYHFTTLSPNLGVVDTSDHRSFVMADLPGLIEGASEGVGLGHQFLRHVERTRVIVHVIDMASTEGRDPYEDFMKINKELEEYDEKLMKRPQIIAANKMDMPGAKENLETFKEQIGEDYPVYEMSALTKEGLRDILFAIADTLEAIPKVTTEIEDIDETVVYRHQKEEAPFKLTRDPDGAYVLYGNKIEKLFKMTDFQHDEAAQRFARQMRGMGVDKALRERGAKDGDIIRLLDYEFEFIE</sequence>